<name>L9XC78_9EURY</name>
<keyword evidence="2" id="KW-1185">Reference proteome</keyword>
<dbReference type="RefSeq" id="WP_008423444.1">
    <property type="nucleotide sequence ID" value="NZ_AOIA01000103.1"/>
</dbReference>
<dbReference type="OrthoDB" id="223336at2157"/>
<comment type="caution">
    <text evidence="1">The sequence shown here is derived from an EMBL/GenBank/DDBJ whole genome shotgun (WGS) entry which is preliminary data.</text>
</comment>
<evidence type="ECO:0000313" key="1">
    <source>
        <dbReference type="EMBL" id="ELY59334.1"/>
    </source>
</evidence>
<dbReference type="EMBL" id="AOIA01000103">
    <property type="protein sequence ID" value="ELY59334.1"/>
    <property type="molecule type" value="Genomic_DNA"/>
</dbReference>
<gene>
    <name evidence="1" type="ORF">C492_11375</name>
</gene>
<dbReference type="Proteomes" id="UP000011531">
    <property type="component" value="Unassembled WGS sequence"/>
</dbReference>
<accession>L9XC78</accession>
<reference evidence="1 2" key="1">
    <citation type="journal article" date="2014" name="PLoS Genet.">
        <title>Phylogenetically driven sequencing of extremely halophilic archaea reveals strategies for static and dynamic osmo-response.</title>
        <authorList>
            <person name="Becker E.A."/>
            <person name="Seitzer P.M."/>
            <person name="Tritt A."/>
            <person name="Larsen D."/>
            <person name="Krusor M."/>
            <person name="Yao A.I."/>
            <person name="Wu D."/>
            <person name="Madern D."/>
            <person name="Eisen J.A."/>
            <person name="Darling A.E."/>
            <person name="Facciotti M.T."/>
        </authorList>
    </citation>
    <scope>NUCLEOTIDE SEQUENCE [LARGE SCALE GENOMIC DNA]</scope>
    <source>
        <strain evidence="1 2">DSM 18795</strain>
    </source>
</reference>
<protein>
    <submittedName>
        <fullName evidence="1">Uncharacterized protein</fullName>
    </submittedName>
</protein>
<sequence length="497" mass="56168">MAWDFFQIQQDNTLSCSQKLDEIQDLIQDIGHPPPGSLHFVSDIFEDCVNQEHVKSLETAYFIAEEVNGLAYTDIGRGLEAIGQADINAVNQFIQQKIQGQDRRKAHYLAPLIPRFYRGQETEMAGQMQCWYNTYSYFFFRSLEHTLRTFLEESSGHGATDFSNELDPIKDKLEDIAQTHGLDSNNAYQDKNYKVVKVSILLKDLEWDTKKTVDWNDIQANLSQYPQLEAFLTYNSSPISDLKQHNTHPLTKLLMLDHSDKLAYYDHCLGLIQPGRGQNSDPNVRIKNDLLARDEYESTVAEIEVFNALRREFGVNDVAIEQQAPNGGVPDAKITIGGETIWTEITLPRPQPSYEIARRYSASMNPEESGARKTVTTKLRKQIRDVKDTTGDRTMLVIKNEESKVDDEIVGDYVEGFTGIGTPQDDPDADPIILTADSGLQYDNVPDHLDILVNYDTLNDLTGQPYIEGQVANLTNVDQSIIDRLVDALNADELTPP</sequence>
<evidence type="ECO:0000313" key="2">
    <source>
        <dbReference type="Proteomes" id="UP000011531"/>
    </source>
</evidence>
<dbReference type="AlphaFoldDB" id="L9XC78"/>
<organism evidence="1 2">
    <name type="scientific">Natronococcus jeotgali DSM 18795</name>
    <dbReference type="NCBI Taxonomy" id="1227498"/>
    <lineage>
        <taxon>Archaea</taxon>
        <taxon>Methanobacteriati</taxon>
        <taxon>Methanobacteriota</taxon>
        <taxon>Stenosarchaea group</taxon>
        <taxon>Halobacteria</taxon>
        <taxon>Halobacteriales</taxon>
        <taxon>Natrialbaceae</taxon>
        <taxon>Natronococcus</taxon>
    </lineage>
</organism>
<proteinExistence type="predicted"/>